<evidence type="ECO:0000259" key="6">
    <source>
        <dbReference type="PROSITE" id="PS51321"/>
    </source>
</evidence>
<evidence type="ECO:0000256" key="3">
    <source>
        <dbReference type="ARBA" id="ARBA00022833"/>
    </source>
</evidence>
<dbReference type="GO" id="GO:0006368">
    <property type="term" value="P:transcription elongation by RNA polymerase II"/>
    <property type="evidence" value="ECO:0007669"/>
    <property type="project" value="TreeGrafter"/>
</dbReference>
<evidence type="ECO:0000256" key="4">
    <source>
        <dbReference type="ARBA" id="ARBA00023242"/>
    </source>
</evidence>
<feature type="compositionally biased region" description="Polar residues" evidence="5">
    <location>
        <begin position="158"/>
        <end position="170"/>
    </location>
</feature>
<proteinExistence type="predicted"/>
<keyword evidence="3" id="KW-0862">Zinc</keyword>
<dbReference type="InterPro" id="IPR036575">
    <property type="entry name" value="TFIIS_cen_dom_sf"/>
</dbReference>
<sequence length="460" mass="53031">MGEENQIKLVVKYSIDNAQDKYGEVIEQNNIYIKCRELLKPDDIKGKKYIGGRHVYCGDRELYRTQKIIDVPIKQVKSTFTLCTLEDYRNSKGFLIRQTYDEQAKKFFPELQKICLCLEYLNPEMSFFTCTSCRVTFHNTCVGNSCPDCKFPSKRPQTDPNDLDSPTKTPKLSRHDNNPLPLDIEKYKTLSTERKKHLKDQIRSVHMNYISIQSSFNTQANTRQQIIMKIKCALLLAIEEIRSIEPFDISMQAIESLSISIEAAIFFSKGSKTSSPEYSKKIRSLVFNLLAEKNPDFRGSIVRGLIKPKELCNMESKDMASSEIKNFRQERQKVYSKEQLILPESSEKLMVKTHKGEAVFEKNDKNISDEFTTDILDSLAKKKDDFKHDNDDDPFNPNNYESADVSIGAHVDSQLHEIVKEWTSQAVLCKIRDRITQHLNPSQSTKILSRINTFSLNKSN</sequence>
<dbReference type="Proteomes" id="UP000187209">
    <property type="component" value="Unassembled WGS sequence"/>
</dbReference>
<feature type="region of interest" description="Disordered" evidence="5">
    <location>
        <begin position="154"/>
        <end position="181"/>
    </location>
</feature>
<dbReference type="SMART" id="SM00510">
    <property type="entry name" value="TFS2M"/>
    <property type="match status" value="1"/>
</dbReference>
<evidence type="ECO:0000313" key="8">
    <source>
        <dbReference type="Proteomes" id="UP000187209"/>
    </source>
</evidence>
<dbReference type="PROSITE" id="PS51321">
    <property type="entry name" value="TFIIS_CENTRAL"/>
    <property type="match status" value="1"/>
</dbReference>
<dbReference type="OrthoDB" id="79252at2759"/>
<dbReference type="GO" id="GO:0008270">
    <property type="term" value="F:zinc ion binding"/>
    <property type="evidence" value="ECO:0007669"/>
    <property type="project" value="UniProtKB-KW"/>
</dbReference>
<evidence type="ECO:0000313" key="7">
    <source>
        <dbReference type="EMBL" id="OMJ95075.1"/>
    </source>
</evidence>
<dbReference type="GO" id="GO:0006362">
    <property type="term" value="P:transcription elongation by RNA polymerase I"/>
    <property type="evidence" value="ECO:0007669"/>
    <property type="project" value="TreeGrafter"/>
</dbReference>
<dbReference type="GO" id="GO:0005634">
    <property type="term" value="C:nucleus"/>
    <property type="evidence" value="ECO:0007669"/>
    <property type="project" value="TreeGrafter"/>
</dbReference>
<comment type="caution">
    <text evidence="7">The sequence shown here is derived from an EMBL/GenBank/DDBJ whole genome shotgun (WGS) entry which is preliminary data.</text>
</comment>
<name>A0A1R2D1E4_9CILI</name>
<dbReference type="Pfam" id="PF07500">
    <property type="entry name" value="TFIIS_M"/>
    <property type="match status" value="1"/>
</dbReference>
<dbReference type="PANTHER" id="PTHR11477">
    <property type="entry name" value="TRANSCRIPTION FACTOR S-II ZINC FINGER DOMAIN-CONTAINING PROTEIN"/>
    <property type="match status" value="1"/>
</dbReference>
<keyword evidence="8" id="KW-1185">Reference proteome</keyword>
<evidence type="ECO:0000256" key="1">
    <source>
        <dbReference type="ARBA" id="ARBA00022723"/>
    </source>
</evidence>
<dbReference type="GO" id="GO:0031440">
    <property type="term" value="P:regulation of mRNA 3'-end processing"/>
    <property type="evidence" value="ECO:0007669"/>
    <property type="project" value="TreeGrafter"/>
</dbReference>
<evidence type="ECO:0000256" key="5">
    <source>
        <dbReference type="SAM" id="MobiDB-lite"/>
    </source>
</evidence>
<reference evidence="7 8" key="1">
    <citation type="submission" date="2016-11" db="EMBL/GenBank/DDBJ databases">
        <title>The macronuclear genome of Stentor coeruleus: a giant cell with tiny introns.</title>
        <authorList>
            <person name="Slabodnick M."/>
            <person name="Ruby J.G."/>
            <person name="Reiff S.B."/>
            <person name="Swart E.C."/>
            <person name="Gosai S."/>
            <person name="Prabakaran S."/>
            <person name="Witkowska E."/>
            <person name="Larue G.E."/>
            <person name="Fisher S."/>
            <person name="Freeman R.M."/>
            <person name="Gunawardena J."/>
            <person name="Chu W."/>
            <person name="Stover N.A."/>
            <person name="Gregory B.D."/>
            <person name="Nowacki M."/>
            <person name="Derisi J."/>
            <person name="Roy S.W."/>
            <person name="Marshall W.F."/>
            <person name="Sood P."/>
        </authorList>
    </citation>
    <scope>NUCLEOTIDE SEQUENCE [LARGE SCALE GENOMIC DNA]</scope>
    <source>
        <strain evidence="7">WM001</strain>
    </source>
</reference>
<feature type="domain" description="TFIIS central" evidence="6">
    <location>
        <begin position="222"/>
        <end position="347"/>
    </location>
</feature>
<gene>
    <name evidence="7" type="ORF">SteCoe_1614</name>
</gene>
<dbReference type="AlphaFoldDB" id="A0A1R2D1E4"/>
<dbReference type="GO" id="GO:0031564">
    <property type="term" value="P:transcription antitermination"/>
    <property type="evidence" value="ECO:0007669"/>
    <property type="project" value="TreeGrafter"/>
</dbReference>
<keyword evidence="4" id="KW-0539">Nucleus</keyword>
<dbReference type="EMBL" id="MPUH01000017">
    <property type="protein sequence ID" value="OMJ95075.1"/>
    <property type="molecule type" value="Genomic_DNA"/>
</dbReference>
<organism evidence="7 8">
    <name type="scientific">Stentor coeruleus</name>
    <dbReference type="NCBI Taxonomy" id="5963"/>
    <lineage>
        <taxon>Eukaryota</taxon>
        <taxon>Sar</taxon>
        <taxon>Alveolata</taxon>
        <taxon>Ciliophora</taxon>
        <taxon>Postciliodesmatophora</taxon>
        <taxon>Heterotrichea</taxon>
        <taxon>Heterotrichida</taxon>
        <taxon>Stentoridae</taxon>
        <taxon>Stentor</taxon>
    </lineage>
</organism>
<dbReference type="PANTHER" id="PTHR11477:SF0">
    <property type="entry name" value="IP08861P-RELATED"/>
    <property type="match status" value="1"/>
</dbReference>
<dbReference type="SUPFAM" id="SSF46942">
    <property type="entry name" value="Elongation factor TFIIS domain 2"/>
    <property type="match status" value="1"/>
</dbReference>
<dbReference type="Gene3D" id="1.10.472.30">
    <property type="entry name" value="Transcription elongation factor S-II, central domain"/>
    <property type="match status" value="1"/>
</dbReference>
<protein>
    <recommendedName>
        <fullName evidence="6">TFIIS central domain-containing protein</fullName>
    </recommendedName>
</protein>
<dbReference type="InterPro" id="IPR003618">
    <property type="entry name" value="TFIIS_cen_dom"/>
</dbReference>
<keyword evidence="2" id="KW-0863">Zinc-finger</keyword>
<keyword evidence="1" id="KW-0479">Metal-binding</keyword>
<accession>A0A1R2D1E4</accession>
<evidence type="ECO:0000256" key="2">
    <source>
        <dbReference type="ARBA" id="ARBA00022771"/>
    </source>
</evidence>